<dbReference type="Proteomes" id="UP000235786">
    <property type="component" value="Unassembled WGS sequence"/>
</dbReference>
<evidence type="ECO:0000313" key="3">
    <source>
        <dbReference type="Proteomes" id="UP000235786"/>
    </source>
</evidence>
<organism evidence="2 3">
    <name type="scientific">Hyaloscypha variabilis (strain UAMH 11265 / GT02V1 / F)</name>
    <name type="common">Meliniomyces variabilis</name>
    <dbReference type="NCBI Taxonomy" id="1149755"/>
    <lineage>
        <taxon>Eukaryota</taxon>
        <taxon>Fungi</taxon>
        <taxon>Dikarya</taxon>
        <taxon>Ascomycota</taxon>
        <taxon>Pezizomycotina</taxon>
        <taxon>Leotiomycetes</taxon>
        <taxon>Helotiales</taxon>
        <taxon>Hyaloscyphaceae</taxon>
        <taxon>Hyaloscypha</taxon>
        <taxon>Hyaloscypha variabilis</taxon>
    </lineage>
</organism>
<accession>A0A2J6S8U0</accession>
<evidence type="ECO:0000256" key="1">
    <source>
        <dbReference type="SAM" id="MobiDB-lite"/>
    </source>
</evidence>
<proteinExistence type="predicted"/>
<gene>
    <name evidence="2" type="ORF">L207DRAFT_506201</name>
</gene>
<dbReference type="AlphaFoldDB" id="A0A2J6S8U0"/>
<protein>
    <submittedName>
        <fullName evidence="2">Uncharacterized protein</fullName>
    </submittedName>
</protein>
<dbReference type="OrthoDB" id="3344043at2759"/>
<dbReference type="STRING" id="1149755.A0A2J6S8U0"/>
<name>A0A2J6S8U0_HYAVF</name>
<keyword evidence="3" id="KW-1185">Reference proteome</keyword>
<feature type="region of interest" description="Disordered" evidence="1">
    <location>
        <begin position="200"/>
        <end position="220"/>
    </location>
</feature>
<reference evidence="2 3" key="1">
    <citation type="submission" date="2016-04" db="EMBL/GenBank/DDBJ databases">
        <title>A degradative enzymes factory behind the ericoid mycorrhizal symbiosis.</title>
        <authorList>
            <consortium name="DOE Joint Genome Institute"/>
            <person name="Martino E."/>
            <person name="Morin E."/>
            <person name="Grelet G."/>
            <person name="Kuo A."/>
            <person name="Kohler A."/>
            <person name="Daghino S."/>
            <person name="Barry K."/>
            <person name="Choi C."/>
            <person name="Cichocki N."/>
            <person name="Clum A."/>
            <person name="Copeland A."/>
            <person name="Hainaut M."/>
            <person name="Haridas S."/>
            <person name="Labutti K."/>
            <person name="Lindquist E."/>
            <person name="Lipzen A."/>
            <person name="Khouja H.-R."/>
            <person name="Murat C."/>
            <person name="Ohm R."/>
            <person name="Olson A."/>
            <person name="Spatafora J."/>
            <person name="Veneault-Fourrey C."/>
            <person name="Henrissat B."/>
            <person name="Grigoriev I."/>
            <person name="Martin F."/>
            <person name="Perotto S."/>
        </authorList>
    </citation>
    <scope>NUCLEOTIDE SEQUENCE [LARGE SCALE GENOMIC DNA]</scope>
    <source>
        <strain evidence="2 3">F</strain>
    </source>
</reference>
<feature type="non-terminal residue" evidence="2">
    <location>
        <position position="719"/>
    </location>
</feature>
<dbReference type="EMBL" id="KZ613938">
    <property type="protein sequence ID" value="PMD47187.1"/>
    <property type="molecule type" value="Genomic_DNA"/>
</dbReference>
<evidence type="ECO:0000313" key="2">
    <source>
        <dbReference type="EMBL" id="PMD47187.1"/>
    </source>
</evidence>
<sequence length="719" mass="79611">MPPRSITLGDRGIGTLQSRADGHGSDFQQQGSWNWTETLNLVVTAPFKILQRLSSAGIDSGTVIAAEYLGRTIEWSTDGRIQFHDALSSVKYIGAFNYRSLYFGFGINHITNVLYYTDEGARVMAMCACLTECYEERYAASVMLEWTKILAGRTSNIPSYQQWLGVVGACAGILSRSPFATLVEDFMELDGYDHVAGGLGSRPTKSGKHNGPGKRIPSRGITKPEALAHALIGICKAAAGDIEKITISGGADAAFVAAIANSFLGLSVLFKSSVTGIDLPGGNFCAESQLPRVVVLLNQISDFEAGVEKDKQLQLFEKVHRLEDATVFIRETFGQSNTAMVAGRVRWEKALSISFRQDFRDLLRTQTGENQKFAKAIGFAARMFQGIVQADEDAPEKWLQYCRLYFPESWGQGYVFFAQERFPELKPIHGLMAEAAEEPSFQVAMDGYIAALGALAERCGCRTCSSRDNVKDRQRAFCLVALTESIIRTIRYLAGVETDQDLCLHRGGLELMYREHVIRMRNLELGRRGWSDHWGKKHPANRIVEHVYPDDGEPVLMAMAEVLYSGGRYQNNNLNLTGGRNALRPRLVEGQHISAIKSQGLCYFLGILKDPRQDLSNLARVHIIQGTIEWHDRQFEYVCDGPGHKARHPSRFKSNPPKIFIPQSLLDNLKNAIGGHLQLFVQDQTAVVSTKGLRVEYGIISETSGRATRTIGPAKAVES</sequence>